<dbReference type="Gene3D" id="3.40.50.720">
    <property type="entry name" value="NAD(P)-binding Rossmann-like Domain"/>
    <property type="match status" value="1"/>
</dbReference>
<dbReference type="AlphaFoldDB" id="A0AB39TUE3"/>
<dbReference type="InterPro" id="IPR036291">
    <property type="entry name" value="NAD(P)-bd_dom_sf"/>
</dbReference>
<evidence type="ECO:0000313" key="2">
    <source>
        <dbReference type="EMBL" id="XDQ82759.1"/>
    </source>
</evidence>
<protein>
    <submittedName>
        <fullName evidence="2">SDR family oxidoreductase</fullName>
    </submittedName>
</protein>
<accession>A0AB39TUE3</accession>
<dbReference type="RefSeq" id="WP_369185042.1">
    <property type="nucleotide sequence ID" value="NZ_CP163445.1"/>
</dbReference>
<gene>
    <name evidence="2" type="ORF">AB2U05_31790</name>
</gene>
<evidence type="ECO:0000259" key="1">
    <source>
        <dbReference type="Pfam" id="PF07993"/>
    </source>
</evidence>
<dbReference type="GO" id="GO:0005737">
    <property type="term" value="C:cytoplasm"/>
    <property type="evidence" value="ECO:0007669"/>
    <property type="project" value="TreeGrafter"/>
</dbReference>
<dbReference type="InterPro" id="IPR051783">
    <property type="entry name" value="NAD(P)-dependent_oxidoreduct"/>
</dbReference>
<dbReference type="PANTHER" id="PTHR48079:SF6">
    <property type="entry name" value="NAD(P)-BINDING DOMAIN-CONTAINING PROTEIN-RELATED"/>
    <property type="match status" value="1"/>
</dbReference>
<dbReference type="EMBL" id="CP163445">
    <property type="protein sequence ID" value="XDQ82759.1"/>
    <property type="molecule type" value="Genomic_DNA"/>
</dbReference>
<dbReference type="GO" id="GO:0004029">
    <property type="term" value="F:aldehyde dehydrogenase (NAD+) activity"/>
    <property type="evidence" value="ECO:0007669"/>
    <property type="project" value="TreeGrafter"/>
</dbReference>
<dbReference type="SUPFAM" id="SSF51735">
    <property type="entry name" value="NAD(P)-binding Rossmann-fold domains"/>
    <property type="match status" value="1"/>
</dbReference>
<name>A0AB39TUE3_9ACTN</name>
<reference evidence="2" key="1">
    <citation type="submission" date="2024-07" db="EMBL/GenBank/DDBJ databases">
        <authorList>
            <person name="Yu S.T."/>
        </authorList>
    </citation>
    <scope>NUCLEOTIDE SEQUENCE</scope>
    <source>
        <strain evidence="2">Y1</strain>
    </source>
</reference>
<dbReference type="Pfam" id="PF07993">
    <property type="entry name" value="NAD_binding_4"/>
    <property type="match status" value="1"/>
</dbReference>
<dbReference type="InterPro" id="IPR013120">
    <property type="entry name" value="FAR_NAD-bd"/>
</dbReference>
<feature type="domain" description="Thioester reductase (TE)" evidence="1">
    <location>
        <begin position="13"/>
        <end position="240"/>
    </location>
</feature>
<dbReference type="PANTHER" id="PTHR48079">
    <property type="entry name" value="PROTEIN YEEZ"/>
    <property type="match status" value="1"/>
</dbReference>
<proteinExistence type="predicted"/>
<sequence>MSPTLPPRVLILGSTGFLGRWLALELLTQGVPVAAAVRGVGAAAWLRRWLRDHGADSAELTTVPADLTRPVLGLSPADDARLGEVRDVYNLAARYRFGLTRAEAEPVNLYGALNVLQWAAGRPMLRRMVHVSGYRTGNDPQPRYPLDQPAVEALYRGLDGYLASKRLADAAVRVTAPGLGVPLTTVNPASVIGHSRTGEAGQHIGLAEMVRHLHTGRLALLPSSKRTFVPVVTVDHLARFLAAVPEFDREPVQVHTVLDPSTPFLPDLIGMLAAHLDVRPPRATVPPALVRRLPRVLTGSAPRSFAFLSEEQYDTASAERLAATVGLTHPPVLPALQRWATRLVADGFGVA</sequence>
<organism evidence="2">
    <name type="scientific">Streptomyces sp. Y1</name>
    <dbReference type="NCBI Taxonomy" id="3238634"/>
    <lineage>
        <taxon>Bacteria</taxon>
        <taxon>Bacillati</taxon>
        <taxon>Actinomycetota</taxon>
        <taxon>Actinomycetes</taxon>
        <taxon>Kitasatosporales</taxon>
        <taxon>Streptomycetaceae</taxon>
        <taxon>Streptomyces</taxon>
    </lineage>
</organism>